<gene>
    <name evidence="1" type="ORF">NSMM_210012</name>
</gene>
<reference evidence="1 2" key="1">
    <citation type="submission" date="2016-10" db="EMBL/GenBank/DDBJ databases">
        <authorList>
            <person name="de Groot N.N."/>
        </authorList>
    </citation>
    <scope>NUCLEOTIDE SEQUENCE [LARGE SCALE GENOMIC DNA]</scope>
    <source>
        <strain evidence="1">1</strain>
    </source>
</reference>
<keyword evidence="2" id="KW-1185">Reference proteome</keyword>
<proteinExistence type="predicted"/>
<dbReference type="AlphaFoldDB" id="A0A1G5SBI1"/>
<evidence type="ECO:0000313" key="1">
    <source>
        <dbReference type="EMBL" id="SCZ84564.1"/>
    </source>
</evidence>
<name>A0A1G5SBI1_9PROT</name>
<evidence type="ECO:0000313" key="2">
    <source>
        <dbReference type="Proteomes" id="UP000198729"/>
    </source>
</evidence>
<dbReference type="EMBL" id="FMWO01000027">
    <property type="protein sequence ID" value="SCZ84564.1"/>
    <property type="molecule type" value="Genomic_DNA"/>
</dbReference>
<protein>
    <submittedName>
        <fullName evidence="1">Uncharacterized protein</fullName>
    </submittedName>
</protein>
<accession>A0A1G5SBI1</accession>
<organism evidence="1 2">
    <name type="scientific">Nitrosomonas mobilis</name>
    <dbReference type="NCBI Taxonomy" id="51642"/>
    <lineage>
        <taxon>Bacteria</taxon>
        <taxon>Pseudomonadati</taxon>
        <taxon>Pseudomonadota</taxon>
        <taxon>Betaproteobacteria</taxon>
        <taxon>Nitrosomonadales</taxon>
        <taxon>Nitrosomonadaceae</taxon>
        <taxon>Nitrosomonas</taxon>
    </lineage>
</organism>
<dbReference type="STRING" id="51642.NSMM_210012"/>
<sequence>MVFKLANTLKIIWNNQSIADHGKNTKAPALAKLVSANRINTLCKTKNISAMPDHVDLMCGS</sequence>
<dbReference type="Proteomes" id="UP000198729">
    <property type="component" value="Unassembled WGS sequence"/>
</dbReference>